<evidence type="ECO:0000313" key="1">
    <source>
        <dbReference type="EMBL" id="AWR98886.1"/>
    </source>
</evidence>
<dbReference type="KEGG" id="mhk:DFR87_03330"/>
<dbReference type="AlphaFoldDB" id="A0A2U9IS94"/>
<reference evidence="1 2" key="1">
    <citation type="submission" date="2018-05" db="EMBL/GenBank/DDBJ databases">
        <title>Complete Genome Sequences of Extremely Thermoacidophilic, Metal-Mobilizing Type-Strain Members of the Archaeal Family Sulfolobaceae: Acidianus brierleyi DSM-1651T, Acidianus sulfidivorans DSM-18786T, Metallosphaera hakonensis DSM-7519T, and Metallosphaera prunae DSM-10039T.</title>
        <authorList>
            <person name="Counts J.A."/>
            <person name="Kelly R.M."/>
        </authorList>
    </citation>
    <scope>NUCLEOTIDE SEQUENCE [LARGE SCALE GENOMIC DNA]</scope>
    <source>
        <strain evidence="1 2">HO1-1</strain>
    </source>
</reference>
<dbReference type="Proteomes" id="UP000247586">
    <property type="component" value="Chromosome"/>
</dbReference>
<proteinExistence type="predicted"/>
<dbReference type="EMBL" id="CP029287">
    <property type="protein sequence ID" value="AWR98886.1"/>
    <property type="molecule type" value="Genomic_DNA"/>
</dbReference>
<reference evidence="2" key="3">
    <citation type="submission" date="2020-03" db="EMBL/GenBank/DDBJ databases">
        <title>Sequencing and Assembly of Multiple Reported Metal-Biooxidizing Members of the Extremely Thermoacidophilic Archaeal Family Sulfolobaceae.</title>
        <authorList>
            <person name="Counts J.A."/>
            <person name="Kelly R.M."/>
        </authorList>
    </citation>
    <scope>NUCLEOTIDE SEQUENCE [LARGE SCALE GENOMIC DNA]</scope>
    <source>
        <strain evidence="2">HO1-1</strain>
    </source>
</reference>
<accession>A0A2U9IS94</accession>
<reference evidence="2" key="2">
    <citation type="submission" date="2020-03" db="EMBL/GenBank/DDBJ databases">
        <title>Complete Genome Sequences of Extremely Thermoacidophilic, Metal-Mobilizing Type-Strain Members of the Archaeal Family Sulfolobaceae: Acidianus brierleyi DSM-1651T, Acidianus sulfidivorans DSM-18786T, Metallosphaera hakonensis DSM-7519T, and Metallosphaera prunae DSM-10039T.</title>
        <authorList>
            <person name="Counts J.A."/>
            <person name="Kelly R.M."/>
        </authorList>
    </citation>
    <scope>NUCLEOTIDE SEQUENCE [LARGE SCALE GENOMIC DNA]</scope>
    <source>
        <strain evidence="2">HO1-1</strain>
    </source>
</reference>
<organism evidence="1 2">
    <name type="scientific">Metallosphaera hakonensis JCM 8857 = DSM 7519</name>
    <dbReference type="NCBI Taxonomy" id="1293036"/>
    <lineage>
        <taxon>Archaea</taxon>
        <taxon>Thermoproteota</taxon>
        <taxon>Thermoprotei</taxon>
        <taxon>Sulfolobales</taxon>
        <taxon>Sulfolobaceae</taxon>
        <taxon>Metallosphaera</taxon>
    </lineage>
</organism>
<sequence>MYFILMISQLMTGTAHGVLGVKKADGRVVVFPSTSPNDLRVKVYDPLRGVPVAELEVIKSKEKLRHG</sequence>
<protein>
    <submittedName>
        <fullName evidence="1">Uncharacterized protein</fullName>
    </submittedName>
</protein>
<gene>
    <name evidence="1" type="ORF">DFR87_03330</name>
</gene>
<keyword evidence="2" id="KW-1185">Reference proteome</keyword>
<name>A0A2U9IS94_9CREN</name>
<evidence type="ECO:0000313" key="2">
    <source>
        <dbReference type="Proteomes" id="UP000247586"/>
    </source>
</evidence>